<protein>
    <submittedName>
        <fullName evidence="7">ECA polymerase</fullName>
    </submittedName>
</protein>
<keyword evidence="2" id="KW-0997">Cell inner membrane</keyword>
<dbReference type="EMBL" id="UGJB01000004">
    <property type="protein sequence ID" value="STQ08408.1"/>
    <property type="molecule type" value="Genomic_DNA"/>
</dbReference>
<evidence type="ECO:0000313" key="7">
    <source>
        <dbReference type="EMBL" id="STQ08408.1"/>
    </source>
</evidence>
<organism evidence="7 8">
    <name type="scientific">Enterobacter cloacae</name>
    <dbReference type="NCBI Taxonomy" id="550"/>
    <lineage>
        <taxon>Bacteria</taxon>
        <taxon>Pseudomonadati</taxon>
        <taxon>Pseudomonadota</taxon>
        <taxon>Gammaproteobacteria</taxon>
        <taxon>Enterobacterales</taxon>
        <taxon>Enterobacteriaceae</taxon>
        <taxon>Enterobacter</taxon>
        <taxon>Enterobacter cloacae complex</taxon>
    </lineage>
</organism>
<dbReference type="Pfam" id="PF06899">
    <property type="entry name" value="WzyE"/>
    <property type="match status" value="1"/>
</dbReference>
<feature type="transmembrane region" description="Helical" evidence="6">
    <location>
        <begin position="142"/>
        <end position="159"/>
    </location>
</feature>
<reference evidence="7 8" key="1">
    <citation type="submission" date="2018-06" db="EMBL/GenBank/DDBJ databases">
        <authorList>
            <consortium name="Pathogen Informatics"/>
            <person name="Doyle S."/>
        </authorList>
    </citation>
    <scope>NUCLEOTIDE SEQUENCE [LARGE SCALE GENOMIC DNA]</scope>
    <source>
        <strain evidence="7 8">NCTC10005</strain>
    </source>
</reference>
<dbReference type="GO" id="GO:0016020">
    <property type="term" value="C:membrane"/>
    <property type="evidence" value="ECO:0007669"/>
    <property type="project" value="InterPro"/>
</dbReference>
<keyword evidence="3 6" id="KW-0812">Transmembrane</keyword>
<feature type="transmembrane region" description="Helical" evidence="6">
    <location>
        <begin position="171"/>
        <end position="191"/>
    </location>
</feature>
<name>A0A377LQW3_ENTCL</name>
<accession>A0A377LQW3</accession>
<evidence type="ECO:0000256" key="6">
    <source>
        <dbReference type="SAM" id="Phobius"/>
    </source>
</evidence>
<gene>
    <name evidence="7" type="primary">wzyE_2</name>
    <name evidence="7" type="ORF">NCTC10005_01080</name>
</gene>
<feature type="transmembrane region" description="Helical" evidence="6">
    <location>
        <begin position="98"/>
        <end position="122"/>
    </location>
</feature>
<sequence>MFWLALKRYGLNVAGDEAFYTFLYLTRDTFSPWENLALLLQNYDKIDFQGLAPIVRDFYVFIPSWLWPDRPGAVLNTANYFTWEVLNNHSGLAISPTLIGSLVVMGGSWFILPGAVVVGLIIKWFDWLYVLGNEETNRYKAAILHSFCFGAIFNMIVLAREGLDSFVSRVVFFMVVFGVCLLLAKLLYWLFDSAGLVHKHEATRQQNAVASLSKDSHDRHNLCTALRAAWPAAYWLARYATRAGFSLCGWPDEIRYAGRHQCGENAGGRR</sequence>
<dbReference type="InterPro" id="IPR010691">
    <property type="entry name" value="WzyE"/>
</dbReference>
<evidence type="ECO:0000256" key="3">
    <source>
        <dbReference type="ARBA" id="ARBA00022692"/>
    </source>
</evidence>
<dbReference type="Proteomes" id="UP000255106">
    <property type="component" value="Unassembled WGS sequence"/>
</dbReference>
<keyword evidence="5 6" id="KW-0472">Membrane</keyword>
<evidence type="ECO:0000256" key="1">
    <source>
        <dbReference type="ARBA" id="ARBA00022475"/>
    </source>
</evidence>
<keyword evidence="1" id="KW-1003">Cell membrane</keyword>
<proteinExistence type="predicted"/>
<evidence type="ECO:0000256" key="2">
    <source>
        <dbReference type="ARBA" id="ARBA00022519"/>
    </source>
</evidence>
<dbReference type="GO" id="GO:0009246">
    <property type="term" value="P:enterobacterial common antigen biosynthetic process"/>
    <property type="evidence" value="ECO:0007669"/>
    <property type="project" value="InterPro"/>
</dbReference>
<dbReference type="AlphaFoldDB" id="A0A377LQW3"/>
<evidence type="ECO:0000256" key="5">
    <source>
        <dbReference type="ARBA" id="ARBA00023136"/>
    </source>
</evidence>
<keyword evidence="4 6" id="KW-1133">Transmembrane helix</keyword>
<evidence type="ECO:0000313" key="8">
    <source>
        <dbReference type="Proteomes" id="UP000255106"/>
    </source>
</evidence>
<evidence type="ECO:0000256" key="4">
    <source>
        <dbReference type="ARBA" id="ARBA00022989"/>
    </source>
</evidence>